<comment type="caution">
    <text evidence="4">The sequence shown here is derived from an EMBL/GenBank/DDBJ whole genome shotgun (WGS) entry which is preliminary data.</text>
</comment>
<name>A0A916QDA8_9BACL</name>
<dbReference type="EMBL" id="BMAQ01000002">
    <property type="protein sequence ID" value="GFR36993.1"/>
    <property type="molecule type" value="Genomic_DNA"/>
</dbReference>
<dbReference type="SUPFAM" id="SSF51735">
    <property type="entry name" value="NAD(P)-binding Rossmann-fold domains"/>
    <property type="match status" value="1"/>
</dbReference>
<evidence type="ECO:0000256" key="1">
    <source>
        <dbReference type="ARBA" id="ARBA00007637"/>
    </source>
</evidence>
<dbReference type="AlphaFoldDB" id="A0A916QDA8"/>
<gene>
    <name evidence="4" type="ORF">PRECH8_02890</name>
</gene>
<dbReference type="InterPro" id="IPR001509">
    <property type="entry name" value="Epimerase_deHydtase"/>
</dbReference>
<dbReference type="PANTHER" id="PTHR43000">
    <property type="entry name" value="DTDP-D-GLUCOSE 4,6-DEHYDRATASE-RELATED"/>
    <property type="match status" value="1"/>
</dbReference>
<feature type="region of interest" description="Disordered" evidence="2">
    <location>
        <begin position="299"/>
        <end position="320"/>
    </location>
</feature>
<evidence type="ECO:0000259" key="3">
    <source>
        <dbReference type="Pfam" id="PF01370"/>
    </source>
</evidence>
<comment type="similarity">
    <text evidence="1">Belongs to the NAD(P)-dependent epimerase/dehydratase family.</text>
</comment>
<accession>A0A916QDA8</accession>
<evidence type="ECO:0000256" key="2">
    <source>
        <dbReference type="SAM" id="MobiDB-lite"/>
    </source>
</evidence>
<sequence>MNPLILITGAGGFTGRHACAHFRRSGMRVAALLRSKQTAPLEADQRHICDLLDLKRLREIVLKLQPDYILHLAGVNDVARSWEDPLSCLESNIRGTLHLLTAVLELAPMKPRILVAGSSHSFPPGEDPPQPNHPYALSKTVQALISRSWSHLYGLPVIVAEPSNLIGPGASAGICGLLADYVARWEQGICDAPFRFSSLTEKRNFLDVRDAVQAYEKLLLHGTPGGLYPIGSPETRSLGEVLDSFRRAAGRDFPYIDLQSPPRDDDPQPLDLKPLVDLGWSPRIPFDRSIRDILNDARSRLKETGKTKNKPVREEVADDS</sequence>
<evidence type="ECO:0000313" key="5">
    <source>
        <dbReference type="Proteomes" id="UP000654993"/>
    </source>
</evidence>
<dbReference type="InterPro" id="IPR036291">
    <property type="entry name" value="NAD(P)-bd_dom_sf"/>
</dbReference>
<reference evidence="4" key="2">
    <citation type="journal article" date="2021" name="Data Brief">
        <title>Draft genome sequence data of the facultative, thermophilic, xylanolytic bacterium Paenibacillus sp. strain DA-C8.</title>
        <authorList>
            <person name="Chhe C."/>
            <person name="Uke A."/>
            <person name="Baramee S."/>
            <person name="Ungkulpasvich U."/>
            <person name="Tachaapaikoon C."/>
            <person name="Pason P."/>
            <person name="Waeonukul R."/>
            <person name="Ratanakhanokchai K."/>
            <person name="Kosugi A."/>
        </authorList>
    </citation>
    <scope>NUCLEOTIDE SEQUENCE</scope>
    <source>
        <strain evidence="4">DA-C8</strain>
    </source>
</reference>
<protein>
    <submittedName>
        <fullName evidence="4">UDP-2-acetamido-2,6-dideoxy-hexulose 4-reductase</fullName>
    </submittedName>
</protein>
<reference evidence="4" key="1">
    <citation type="submission" date="2020-08" db="EMBL/GenBank/DDBJ databases">
        <authorList>
            <person name="Uke A."/>
            <person name="Chhe C."/>
            <person name="Baramee S."/>
            <person name="Kosugi A."/>
        </authorList>
    </citation>
    <scope>NUCLEOTIDE SEQUENCE</scope>
    <source>
        <strain evidence="4">DA-C8</strain>
    </source>
</reference>
<dbReference type="Gene3D" id="3.40.50.720">
    <property type="entry name" value="NAD(P)-binding Rossmann-like Domain"/>
    <property type="match status" value="1"/>
</dbReference>
<dbReference type="Proteomes" id="UP000654993">
    <property type="component" value="Unassembled WGS sequence"/>
</dbReference>
<keyword evidence="5" id="KW-1185">Reference proteome</keyword>
<proteinExistence type="inferred from homology"/>
<evidence type="ECO:0000313" key="4">
    <source>
        <dbReference type="EMBL" id="GFR36993.1"/>
    </source>
</evidence>
<organism evidence="4 5">
    <name type="scientific">Insulibacter thermoxylanivorax</name>
    <dbReference type="NCBI Taxonomy" id="2749268"/>
    <lineage>
        <taxon>Bacteria</taxon>
        <taxon>Bacillati</taxon>
        <taxon>Bacillota</taxon>
        <taxon>Bacilli</taxon>
        <taxon>Bacillales</taxon>
        <taxon>Paenibacillaceae</taxon>
        <taxon>Insulibacter</taxon>
    </lineage>
</organism>
<dbReference type="Pfam" id="PF01370">
    <property type="entry name" value="Epimerase"/>
    <property type="match status" value="1"/>
</dbReference>
<feature type="domain" description="NAD-dependent epimerase/dehydratase" evidence="3">
    <location>
        <begin position="5"/>
        <end position="231"/>
    </location>
</feature>